<sequence>MSVSPKKQEQYISEQVESGDFQNASEVVRDALRLHEFYRHCIIQDLKTEIEKGWSDKISSRSVRDIIKSRKESK</sequence>
<dbReference type="GO" id="GO:0006355">
    <property type="term" value="P:regulation of DNA-templated transcription"/>
    <property type="evidence" value="ECO:0007669"/>
    <property type="project" value="InterPro"/>
</dbReference>
<evidence type="ECO:0000313" key="2">
    <source>
        <dbReference type="EMBL" id="XAO74312.1"/>
    </source>
</evidence>
<keyword evidence="1" id="KW-1277">Toxin-antitoxin system</keyword>
<dbReference type="InterPro" id="IPR038296">
    <property type="entry name" value="ParD_sf"/>
</dbReference>
<dbReference type="NCBIfam" id="TIGR02606">
    <property type="entry name" value="antidote_CC2985"/>
    <property type="match status" value="1"/>
</dbReference>
<dbReference type="Pfam" id="PF03693">
    <property type="entry name" value="ParD_antitoxin"/>
    <property type="match status" value="1"/>
</dbReference>
<gene>
    <name evidence="2" type="ORF">AAFP95_22355</name>
</gene>
<organism evidence="2 3">
    <name type="scientific">Chryseobacterium endophyticum</name>
    <dbReference type="NCBI Taxonomy" id="1854762"/>
    <lineage>
        <taxon>Bacteria</taxon>
        <taxon>Pseudomonadati</taxon>
        <taxon>Bacteroidota</taxon>
        <taxon>Flavobacteriia</taxon>
        <taxon>Flavobacteriales</taxon>
        <taxon>Weeksellaceae</taxon>
        <taxon>Chryseobacterium group</taxon>
        <taxon>Chryseobacterium</taxon>
    </lineage>
</organism>
<dbReference type="EMBL" id="CP154834">
    <property type="protein sequence ID" value="XAO74312.1"/>
    <property type="molecule type" value="Genomic_DNA"/>
</dbReference>
<reference evidence="2 3" key="1">
    <citation type="submission" date="2024-04" db="EMBL/GenBank/DDBJ databases">
        <title>Genome sequencing and assembly of rice foliar adapted Chryseobacterium endophyticum OsEnb-ALM-A6.</title>
        <authorList>
            <person name="Kumar S."/>
            <person name="Javed M."/>
            <person name="Chouhan V."/>
            <person name="Charishma K."/>
            <person name="Patel A."/>
            <person name="Kumar M."/>
            <person name="Sahu K.P."/>
            <person name="Kumar A."/>
        </authorList>
    </citation>
    <scope>NUCLEOTIDE SEQUENCE [LARGE SCALE GENOMIC DNA]</scope>
    <source>
        <strain evidence="2 3">OsEnb-ALM-A6</strain>
    </source>
</reference>
<dbReference type="SUPFAM" id="SSF47598">
    <property type="entry name" value="Ribbon-helix-helix"/>
    <property type="match status" value="1"/>
</dbReference>
<name>A0AAU6WMV6_9FLAO</name>
<keyword evidence="3" id="KW-1185">Reference proteome</keyword>
<dbReference type="Gene3D" id="6.10.10.120">
    <property type="entry name" value="Antitoxin ParD1-like"/>
    <property type="match status" value="1"/>
</dbReference>
<evidence type="ECO:0000313" key="3">
    <source>
        <dbReference type="Proteomes" id="UP001463665"/>
    </source>
</evidence>
<protein>
    <submittedName>
        <fullName evidence="2">Type II toxin-antitoxin system ParD family antitoxin</fullName>
    </submittedName>
</protein>
<accession>A0AAU6WMV6</accession>
<dbReference type="RefSeq" id="WP_294264027.1">
    <property type="nucleotide sequence ID" value="NZ_CP154834.1"/>
</dbReference>
<dbReference type="AlphaFoldDB" id="A0AAU6WMV6"/>
<proteinExistence type="predicted"/>
<dbReference type="InterPro" id="IPR022789">
    <property type="entry name" value="ParD"/>
</dbReference>
<dbReference type="InterPro" id="IPR010985">
    <property type="entry name" value="Ribbon_hlx_hlx"/>
</dbReference>
<dbReference type="Proteomes" id="UP001463665">
    <property type="component" value="Chromosome"/>
</dbReference>
<evidence type="ECO:0000256" key="1">
    <source>
        <dbReference type="ARBA" id="ARBA00022649"/>
    </source>
</evidence>